<dbReference type="GO" id="GO:0070189">
    <property type="term" value="P:kynurenine metabolic process"/>
    <property type="evidence" value="ECO:0007669"/>
    <property type="project" value="TreeGrafter"/>
</dbReference>
<evidence type="ECO:0000256" key="1">
    <source>
        <dbReference type="ARBA" id="ARBA00001974"/>
    </source>
</evidence>
<feature type="transmembrane region" description="Helical" evidence="5">
    <location>
        <begin position="470"/>
        <end position="491"/>
    </location>
</feature>
<dbReference type="GeneID" id="17254385"/>
<name>A0A0D3IAB6_EMIH1</name>
<keyword evidence="3" id="KW-0274">FAD</keyword>
<reference evidence="7" key="1">
    <citation type="journal article" date="2013" name="Nature">
        <title>Pan genome of the phytoplankton Emiliania underpins its global distribution.</title>
        <authorList>
            <person name="Read B.A."/>
            <person name="Kegel J."/>
            <person name="Klute M.J."/>
            <person name="Kuo A."/>
            <person name="Lefebvre S.C."/>
            <person name="Maumus F."/>
            <person name="Mayer C."/>
            <person name="Miller J."/>
            <person name="Monier A."/>
            <person name="Salamov A."/>
            <person name="Young J."/>
            <person name="Aguilar M."/>
            <person name="Claverie J.M."/>
            <person name="Frickenhaus S."/>
            <person name="Gonzalez K."/>
            <person name="Herman E.K."/>
            <person name="Lin Y.C."/>
            <person name="Napier J."/>
            <person name="Ogata H."/>
            <person name="Sarno A.F."/>
            <person name="Shmutz J."/>
            <person name="Schroeder D."/>
            <person name="de Vargas C."/>
            <person name="Verret F."/>
            <person name="von Dassow P."/>
            <person name="Valentin K."/>
            <person name="Van de Peer Y."/>
            <person name="Wheeler G."/>
            <person name="Dacks J.B."/>
            <person name="Delwiche C.F."/>
            <person name="Dyhrman S.T."/>
            <person name="Glockner G."/>
            <person name="John U."/>
            <person name="Richards T."/>
            <person name="Worden A.Z."/>
            <person name="Zhang X."/>
            <person name="Grigoriev I.V."/>
            <person name="Allen A.E."/>
            <person name="Bidle K."/>
            <person name="Borodovsky M."/>
            <person name="Bowler C."/>
            <person name="Brownlee C."/>
            <person name="Cock J.M."/>
            <person name="Elias M."/>
            <person name="Gladyshev V.N."/>
            <person name="Groth M."/>
            <person name="Guda C."/>
            <person name="Hadaegh A."/>
            <person name="Iglesias-Rodriguez M.D."/>
            <person name="Jenkins J."/>
            <person name="Jones B.M."/>
            <person name="Lawson T."/>
            <person name="Leese F."/>
            <person name="Lindquist E."/>
            <person name="Lobanov A."/>
            <person name="Lomsadze A."/>
            <person name="Malik S.B."/>
            <person name="Marsh M.E."/>
            <person name="Mackinder L."/>
            <person name="Mock T."/>
            <person name="Mueller-Roeber B."/>
            <person name="Pagarete A."/>
            <person name="Parker M."/>
            <person name="Probert I."/>
            <person name="Quesneville H."/>
            <person name="Raines C."/>
            <person name="Rensing S.A."/>
            <person name="Riano-Pachon D.M."/>
            <person name="Richier S."/>
            <person name="Rokitta S."/>
            <person name="Shiraiwa Y."/>
            <person name="Soanes D.M."/>
            <person name="van der Giezen M."/>
            <person name="Wahlund T.M."/>
            <person name="Williams B."/>
            <person name="Wilson W."/>
            <person name="Wolfe G."/>
            <person name="Wurch L.L."/>
        </authorList>
    </citation>
    <scope>NUCLEOTIDE SEQUENCE</scope>
</reference>
<proteinExistence type="predicted"/>
<protein>
    <recommendedName>
        <fullName evidence="8">FAD-binding domain-containing protein</fullName>
    </recommendedName>
</protein>
<comment type="cofactor">
    <cofactor evidence="1">
        <name>FAD</name>
        <dbReference type="ChEBI" id="CHEBI:57692"/>
    </cofactor>
</comment>
<evidence type="ECO:0000256" key="5">
    <source>
        <dbReference type="SAM" id="Phobius"/>
    </source>
</evidence>
<dbReference type="SUPFAM" id="SSF51905">
    <property type="entry name" value="FAD/NAD(P)-binding domain"/>
    <property type="match status" value="1"/>
</dbReference>
<accession>A0A0D3IAB6</accession>
<dbReference type="PANTHER" id="PTHR46028">
    <property type="entry name" value="KYNURENINE 3-MONOOXYGENASE"/>
    <property type="match status" value="1"/>
</dbReference>
<evidence type="ECO:0008006" key="8">
    <source>
        <dbReference type="Google" id="ProtNLM"/>
    </source>
</evidence>
<dbReference type="AlphaFoldDB" id="A0A0D3IAB6"/>
<evidence type="ECO:0000313" key="6">
    <source>
        <dbReference type="EnsemblProtists" id="EOD08201"/>
    </source>
</evidence>
<dbReference type="PaxDb" id="2903-EOD08201"/>
<keyword evidence="5" id="KW-0812">Transmembrane</keyword>
<evidence type="ECO:0000256" key="3">
    <source>
        <dbReference type="ARBA" id="ARBA00022827"/>
    </source>
</evidence>
<keyword evidence="4" id="KW-0560">Oxidoreductase</keyword>
<evidence type="ECO:0000313" key="7">
    <source>
        <dbReference type="Proteomes" id="UP000013827"/>
    </source>
</evidence>
<keyword evidence="5" id="KW-0472">Membrane</keyword>
<dbReference type="Proteomes" id="UP000013827">
    <property type="component" value="Unassembled WGS sequence"/>
</dbReference>
<dbReference type="GO" id="GO:0004502">
    <property type="term" value="F:kynurenine 3-monooxygenase activity"/>
    <property type="evidence" value="ECO:0007669"/>
    <property type="project" value="TreeGrafter"/>
</dbReference>
<dbReference type="InterPro" id="IPR036188">
    <property type="entry name" value="FAD/NAD-bd_sf"/>
</dbReference>
<sequence>MRIGSASHQAARFGSPIRAAASHQAAAVVGAGPAGLLTAIMLAQRGWTDVSVFDARAAPPLPEDQLWGDGERSYQLGLNGRGQAALREFGAMERVSRFSATVNGRLSFDAEGKPVESRLKPPGTPGAEKTYVTRVLQRDRLQACLLAEVRERYPQVDVQFGVGCSGVDLSGERPLLELCSPPAADGVEDEAEEECDPDGRTEAFDLVVGADGVRSAVRESLSADESTSTRTVRYADKNERRYKTLPLHPSAVPGTAADLNWGCRNGTLDLGMDALPTKEGEMVAVLLVKPSSPAYGAMEGLSSGAEARAFLSSALPPLEPYLRDDDLDRFVQRPVARLPKFMLVEGQIHASLPKGGVVLLGDAIKAGANSALEDVSVLAKCLGECGDDPAAAAASFDEARAEQARALVRTSRSFDGRGPLGTARFLVPLLLDIQLNKLLPRVFSPPMLRGLQDERNTFVGLRRTKRRERAVLLGLLAGMAAAARAVGGFVLRRSAGV</sequence>
<dbReference type="RefSeq" id="XP_005760630.1">
    <property type="nucleotide sequence ID" value="XM_005760573.1"/>
</dbReference>
<dbReference type="eggNOG" id="KOG2614">
    <property type="taxonomic scope" value="Eukaryota"/>
</dbReference>
<dbReference type="EnsemblProtists" id="EOD08201">
    <property type="protein sequence ID" value="EOD08201"/>
    <property type="gene ID" value="EMIHUDRAFT_217786"/>
</dbReference>
<dbReference type="HOGENOM" id="CLU_029982_0_0_1"/>
<reference evidence="6" key="2">
    <citation type="submission" date="2024-10" db="UniProtKB">
        <authorList>
            <consortium name="EnsemblProtists"/>
        </authorList>
    </citation>
    <scope>IDENTIFICATION</scope>
</reference>
<dbReference type="PRINTS" id="PR00420">
    <property type="entry name" value="RNGMNOXGNASE"/>
</dbReference>
<dbReference type="PANTHER" id="PTHR46028:SF2">
    <property type="entry name" value="KYNURENINE 3-MONOOXYGENASE"/>
    <property type="match status" value="1"/>
</dbReference>
<organism evidence="6 7">
    <name type="scientific">Emiliania huxleyi (strain CCMP1516)</name>
    <dbReference type="NCBI Taxonomy" id="280463"/>
    <lineage>
        <taxon>Eukaryota</taxon>
        <taxon>Haptista</taxon>
        <taxon>Haptophyta</taxon>
        <taxon>Prymnesiophyceae</taxon>
        <taxon>Isochrysidales</taxon>
        <taxon>Noelaerhabdaceae</taxon>
        <taxon>Emiliania</taxon>
    </lineage>
</organism>
<keyword evidence="2" id="KW-0285">Flavoprotein</keyword>
<keyword evidence="5" id="KW-1133">Transmembrane helix</keyword>
<dbReference type="OMA" id="KNERRYK"/>
<dbReference type="KEGG" id="ehx:EMIHUDRAFT_217786"/>
<evidence type="ECO:0000256" key="4">
    <source>
        <dbReference type="ARBA" id="ARBA00023002"/>
    </source>
</evidence>
<evidence type="ECO:0000256" key="2">
    <source>
        <dbReference type="ARBA" id="ARBA00022630"/>
    </source>
</evidence>
<keyword evidence="7" id="KW-1185">Reference proteome</keyword>
<dbReference type="Gene3D" id="3.50.50.60">
    <property type="entry name" value="FAD/NAD(P)-binding domain"/>
    <property type="match status" value="1"/>
</dbReference>
<dbReference type="STRING" id="2903.R1DBE7"/>